<dbReference type="EMBL" id="CP098401">
    <property type="protein sequence ID" value="URW77081.1"/>
    <property type="molecule type" value="Genomic_DNA"/>
</dbReference>
<name>A0ABY4TXG2_9SPHN</name>
<feature type="signal peptide" evidence="2">
    <location>
        <begin position="1"/>
        <end position="18"/>
    </location>
</feature>
<organism evidence="4 5">
    <name type="scientific">Sphingomonas donggukensis</name>
    <dbReference type="NCBI Taxonomy" id="2949093"/>
    <lineage>
        <taxon>Bacteria</taxon>
        <taxon>Pseudomonadati</taxon>
        <taxon>Pseudomonadota</taxon>
        <taxon>Alphaproteobacteria</taxon>
        <taxon>Sphingomonadales</taxon>
        <taxon>Sphingomonadaceae</taxon>
        <taxon>Sphingomonas</taxon>
    </lineage>
</organism>
<feature type="chain" id="PRO_5046486390" description="EF-hand domain-containing protein" evidence="2">
    <location>
        <begin position="19"/>
        <end position="120"/>
    </location>
</feature>
<keyword evidence="2" id="KW-0732">Signal</keyword>
<evidence type="ECO:0000256" key="2">
    <source>
        <dbReference type="SAM" id="SignalP"/>
    </source>
</evidence>
<keyword evidence="5" id="KW-1185">Reference proteome</keyword>
<feature type="region of interest" description="Disordered" evidence="1">
    <location>
        <begin position="99"/>
        <end position="120"/>
    </location>
</feature>
<evidence type="ECO:0000256" key="1">
    <source>
        <dbReference type="SAM" id="MobiDB-lite"/>
    </source>
</evidence>
<gene>
    <name evidence="4" type="ORF">M9980_00235</name>
</gene>
<feature type="domain" description="EF-hand" evidence="3">
    <location>
        <begin position="38"/>
        <end position="53"/>
    </location>
</feature>
<reference evidence="4" key="1">
    <citation type="submission" date="2022-05" db="EMBL/GenBank/DDBJ databases">
        <title>Sphingomonas sp. strain RMG20 Genome sequencing and assembly.</title>
        <authorList>
            <person name="Kim I."/>
        </authorList>
    </citation>
    <scope>NUCLEOTIDE SEQUENCE</scope>
    <source>
        <strain evidence="4">RMG20</strain>
    </source>
</reference>
<dbReference type="Proteomes" id="UP001055580">
    <property type="component" value="Chromosome"/>
</dbReference>
<evidence type="ECO:0000313" key="4">
    <source>
        <dbReference type="EMBL" id="URW77081.1"/>
    </source>
</evidence>
<feature type="domain" description="EF-hand" evidence="3">
    <location>
        <begin position="99"/>
        <end position="114"/>
    </location>
</feature>
<dbReference type="Gene3D" id="1.10.238.10">
    <property type="entry name" value="EF-hand"/>
    <property type="match status" value="1"/>
</dbReference>
<accession>A0ABY4TXG2</accession>
<dbReference type="SUPFAM" id="SSF47473">
    <property type="entry name" value="EF-hand"/>
    <property type="match status" value="1"/>
</dbReference>
<evidence type="ECO:0000259" key="3">
    <source>
        <dbReference type="Pfam" id="PF13202"/>
    </source>
</evidence>
<feature type="compositionally biased region" description="Basic and acidic residues" evidence="1">
    <location>
        <begin position="104"/>
        <end position="120"/>
    </location>
</feature>
<evidence type="ECO:0000313" key="5">
    <source>
        <dbReference type="Proteomes" id="UP001055580"/>
    </source>
</evidence>
<dbReference type="Pfam" id="PF13202">
    <property type="entry name" value="EF-hand_5"/>
    <property type="match status" value="2"/>
</dbReference>
<dbReference type="InterPro" id="IPR002048">
    <property type="entry name" value="EF_hand_dom"/>
</dbReference>
<dbReference type="InterPro" id="IPR011992">
    <property type="entry name" value="EF-hand-dom_pair"/>
</dbReference>
<proteinExistence type="predicted"/>
<dbReference type="PROSITE" id="PS00018">
    <property type="entry name" value="EF_HAND_1"/>
    <property type="match status" value="1"/>
</dbReference>
<dbReference type="RefSeq" id="WP_250755001.1">
    <property type="nucleotide sequence ID" value="NZ_CP098401.1"/>
</dbReference>
<sequence length="120" mass="12965">MKALMLAAAVLVAAPATAQSGKTMTRADFETQQTRKYQRYDLNADGTLTPEELLKARPTRMDGTAYTIESVRKSLAKKDANSDGKVTVAEAVATEMPRFAAMDANKDGKVTPEEKAAEPK</sequence>
<protein>
    <recommendedName>
        <fullName evidence="3">EF-hand domain-containing protein</fullName>
    </recommendedName>
</protein>
<dbReference type="InterPro" id="IPR018247">
    <property type="entry name" value="EF_Hand_1_Ca_BS"/>
</dbReference>